<evidence type="ECO:0000313" key="2">
    <source>
        <dbReference type="EMBL" id="SJZ49149.1"/>
    </source>
</evidence>
<evidence type="ECO:0000313" key="3">
    <source>
        <dbReference type="Proteomes" id="UP000190065"/>
    </source>
</evidence>
<evidence type="ECO:0008006" key="4">
    <source>
        <dbReference type="Google" id="ProtNLM"/>
    </source>
</evidence>
<gene>
    <name evidence="2" type="ORF">SAMN02745202_00299</name>
</gene>
<dbReference type="Gene3D" id="2.40.160.20">
    <property type="match status" value="1"/>
</dbReference>
<dbReference type="SUPFAM" id="SSF56925">
    <property type="entry name" value="OMPA-like"/>
    <property type="match status" value="1"/>
</dbReference>
<feature type="signal peptide" evidence="1">
    <location>
        <begin position="1"/>
        <end position="26"/>
    </location>
</feature>
<accession>A0A1T4L352</accession>
<reference evidence="2 3" key="1">
    <citation type="submission" date="2017-02" db="EMBL/GenBank/DDBJ databases">
        <authorList>
            <person name="Peterson S.W."/>
        </authorList>
    </citation>
    <scope>NUCLEOTIDE SEQUENCE [LARGE SCALE GENOMIC DNA]</scope>
    <source>
        <strain evidence="2 3">ATCC 43324</strain>
    </source>
</reference>
<name>A0A1T4L352_9BACT</name>
<organism evidence="2 3">
    <name type="scientific">Segatella oulorum</name>
    <dbReference type="NCBI Taxonomy" id="28136"/>
    <lineage>
        <taxon>Bacteria</taxon>
        <taxon>Pseudomonadati</taxon>
        <taxon>Bacteroidota</taxon>
        <taxon>Bacteroidia</taxon>
        <taxon>Bacteroidales</taxon>
        <taxon>Prevotellaceae</taxon>
        <taxon>Segatella</taxon>
    </lineage>
</organism>
<dbReference type="InterPro" id="IPR011250">
    <property type="entry name" value="OMP/PagP_B-barrel"/>
</dbReference>
<protein>
    <recommendedName>
        <fullName evidence="4">Outer membrane protein beta-barrel domain-containing protein</fullName>
    </recommendedName>
</protein>
<proteinExistence type="predicted"/>
<evidence type="ECO:0000256" key="1">
    <source>
        <dbReference type="SAM" id="SignalP"/>
    </source>
</evidence>
<dbReference type="Proteomes" id="UP000190065">
    <property type="component" value="Unassembled WGS sequence"/>
</dbReference>
<sequence length="200" mass="22633">MCGNNYKKFFKSVLIALLAVPAVSRAQSSYTPGNGCLNVVSLTSGFGLCDYEIQCSSLNYMHEKFLNENLTIGAGVGYSYHKQYRLSTIPVYVSTHFFLFDKRCSPFINLRLGSFGMIRKKSTDTNLKYSLADEQSDFNLFFSIGAGFKYHITPRIALMASVSDDFYLLKAYDTRKNDYRNKLLGNLCLGIAICFQIDNW</sequence>
<dbReference type="EMBL" id="FUXK01000002">
    <property type="protein sequence ID" value="SJZ49149.1"/>
    <property type="molecule type" value="Genomic_DNA"/>
</dbReference>
<dbReference type="AlphaFoldDB" id="A0A1T4L352"/>
<feature type="chain" id="PRO_5012888261" description="Outer membrane protein beta-barrel domain-containing protein" evidence="1">
    <location>
        <begin position="27"/>
        <end position="200"/>
    </location>
</feature>
<keyword evidence="1" id="KW-0732">Signal</keyword>